<comment type="catalytic activity">
    <reaction evidence="1">
        <text>ATP + protein L-histidine = ADP + protein N-phospho-L-histidine.</text>
        <dbReference type="EC" id="2.7.13.3"/>
    </reaction>
</comment>
<evidence type="ECO:0000256" key="10">
    <source>
        <dbReference type="ARBA" id="ARBA00022777"/>
    </source>
</evidence>
<dbReference type="Gene3D" id="1.10.287.130">
    <property type="match status" value="1"/>
</dbReference>
<proteinExistence type="predicted"/>
<accession>A0A0F3QAQ5</accession>
<organism evidence="18 19">
    <name type="scientific">Rickettsia bellii str. RML An4</name>
    <dbReference type="NCBI Taxonomy" id="1359193"/>
    <lineage>
        <taxon>Bacteria</taxon>
        <taxon>Pseudomonadati</taxon>
        <taxon>Pseudomonadota</taxon>
        <taxon>Alphaproteobacteria</taxon>
        <taxon>Rickettsiales</taxon>
        <taxon>Rickettsiaceae</taxon>
        <taxon>Rickettsieae</taxon>
        <taxon>Rickettsia</taxon>
        <taxon>belli group</taxon>
    </lineage>
</organism>
<dbReference type="CDD" id="cd06225">
    <property type="entry name" value="HAMP"/>
    <property type="match status" value="1"/>
</dbReference>
<dbReference type="EC" id="2.7.13.3" evidence="3"/>
<name>A0A0F3QAQ5_RICBE</name>
<feature type="transmembrane region" description="Helical" evidence="15">
    <location>
        <begin position="93"/>
        <end position="115"/>
    </location>
</feature>
<keyword evidence="13" id="KW-0902">Two-component regulatory system</keyword>
<dbReference type="SMART" id="SM00304">
    <property type="entry name" value="HAMP"/>
    <property type="match status" value="1"/>
</dbReference>
<evidence type="ECO:0000256" key="11">
    <source>
        <dbReference type="ARBA" id="ARBA00022840"/>
    </source>
</evidence>
<dbReference type="Pfam" id="PF02518">
    <property type="entry name" value="HATPase_c"/>
    <property type="match status" value="1"/>
</dbReference>
<evidence type="ECO:0000256" key="14">
    <source>
        <dbReference type="ARBA" id="ARBA00023136"/>
    </source>
</evidence>
<dbReference type="RefSeq" id="WP_011477144.1">
    <property type="nucleotide sequence ID" value="NZ_LAOI01000001.1"/>
</dbReference>
<dbReference type="InterPro" id="IPR003661">
    <property type="entry name" value="HisK_dim/P_dom"/>
</dbReference>
<feature type="domain" description="HAMP" evidence="17">
    <location>
        <begin position="314"/>
        <end position="368"/>
    </location>
</feature>
<evidence type="ECO:0000256" key="2">
    <source>
        <dbReference type="ARBA" id="ARBA00004651"/>
    </source>
</evidence>
<dbReference type="PROSITE" id="PS50109">
    <property type="entry name" value="HIS_KIN"/>
    <property type="match status" value="1"/>
</dbReference>
<comment type="caution">
    <text evidence="18">The sequence shown here is derived from an EMBL/GenBank/DDBJ whole genome shotgun (WGS) entry which is preliminary data.</text>
</comment>
<dbReference type="GO" id="GO:0005886">
    <property type="term" value="C:plasma membrane"/>
    <property type="evidence" value="ECO:0007669"/>
    <property type="project" value="UniProtKB-SubCell"/>
</dbReference>
<dbReference type="Gene3D" id="6.10.340.10">
    <property type="match status" value="1"/>
</dbReference>
<feature type="transmembrane region" description="Helical" evidence="15">
    <location>
        <begin position="51"/>
        <end position="73"/>
    </location>
</feature>
<feature type="transmembrane region" description="Helical" evidence="15">
    <location>
        <begin position="12"/>
        <end position="31"/>
    </location>
</feature>
<dbReference type="PANTHER" id="PTHR44936">
    <property type="entry name" value="SENSOR PROTEIN CREC"/>
    <property type="match status" value="1"/>
</dbReference>
<keyword evidence="7" id="KW-0808">Transferase</keyword>
<dbReference type="PRINTS" id="PR00344">
    <property type="entry name" value="BCTRLSENSOR"/>
</dbReference>
<feature type="domain" description="Histidine kinase" evidence="16">
    <location>
        <begin position="385"/>
        <end position="596"/>
    </location>
</feature>
<dbReference type="SUPFAM" id="SSF55874">
    <property type="entry name" value="ATPase domain of HSP90 chaperone/DNA topoisomerase II/histidine kinase"/>
    <property type="match status" value="1"/>
</dbReference>
<dbReference type="PANTHER" id="PTHR44936:SF10">
    <property type="entry name" value="SENSOR PROTEIN RSTB"/>
    <property type="match status" value="1"/>
</dbReference>
<keyword evidence="12 15" id="KW-1133">Transmembrane helix</keyword>
<reference evidence="18 19" key="1">
    <citation type="submission" date="2015-02" db="EMBL/GenBank/DDBJ databases">
        <title>Genome Sequencing of Rickettsiales.</title>
        <authorList>
            <person name="Daugherty S.C."/>
            <person name="Su Q."/>
            <person name="Abolude K."/>
            <person name="Beier-Sexton M."/>
            <person name="Carlyon J.A."/>
            <person name="Carter R."/>
            <person name="Day N.P."/>
            <person name="Dumler S.J."/>
            <person name="Dyachenko V."/>
            <person name="Godinez A."/>
            <person name="Kurtti T.J."/>
            <person name="Lichay M."/>
            <person name="Mullins K.E."/>
            <person name="Ott S."/>
            <person name="Pappas-Brown V."/>
            <person name="Paris D.H."/>
            <person name="Patel P."/>
            <person name="Richards A.L."/>
            <person name="Sadzewicz L."/>
            <person name="Sears K."/>
            <person name="Seidman D."/>
            <person name="Sengamalay N."/>
            <person name="Stenos J."/>
            <person name="Tallon L.J."/>
            <person name="Vincent G."/>
            <person name="Fraser C.M."/>
            <person name="Munderloh U."/>
            <person name="Dunning-Hotopp J.C."/>
        </authorList>
    </citation>
    <scope>NUCLEOTIDE SEQUENCE [LARGE SCALE GENOMIC DNA]</scope>
    <source>
        <strain evidence="18 19">RML An4</strain>
    </source>
</reference>
<keyword evidence="5" id="KW-1003">Cell membrane</keyword>
<keyword evidence="6" id="KW-0597">Phosphoprotein</keyword>
<dbReference type="CDD" id="cd00082">
    <property type="entry name" value="HisKA"/>
    <property type="match status" value="1"/>
</dbReference>
<gene>
    <name evidence="18" type="ORF">RBEAN4_0299</name>
</gene>
<keyword evidence="19" id="KW-1185">Reference proteome</keyword>
<evidence type="ECO:0000259" key="17">
    <source>
        <dbReference type="PROSITE" id="PS50885"/>
    </source>
</evidence>
<dbReference type="SUPFAM" id="SSF158472">
    <property type="entry name" value="HAMP domain-like"/>
    <property type="match status" value="1"/>
</dbReference>
<dbReference type="PATRIC" id="fig|1359193.3.peg.286"/>
<dbReference type="GO" id="GO:0000155">
    <property type="term" value="F:phosphorelay sensor kinase activity"/>
    <property type="evidence" value="ECO:0007669"/>
    <property type="project" value="InterPro"/>
</dbReference>
<evidence type="ECO:0000256" key="13">
    <source>
        <dbReference type="ARBA" id="ARBA00023012"/>
    </source>
</evidence>
<evidence type="ECO:0000256" key="6">
    <source>
        <dbReference type="ARBA" id="ARBA00022553"/>
    </source>
</evidence>
<evidence type="ECO:0000313" key="18">
    <source>
        <dbReference type="EMBL" id="KJV89327.1"/>
    </source>
</evidence>
<dbReference type="InterPro" id="IPR045671">
    <property type="entry name" value="NtrY-like_N"/>
</dbReference>
<dbReference type="SMART" id="SM00387">
    <property type="entry name" value="HATPase_c"/>
    <property type="match status" value="1"/>
</dbReference>
<comment type="subcellular location">
    <subcellularLocation>
        <location evidence="2">Cell membrane</location>
        <topology evidence="2">Multi-pass membrane protein</topology>
    </subcellularLocation>
</comment>
<dbReference type="EMBL" id="LAOI01000001">
    <property type="protein sequence ID" value="KJV89327.1"/>
    <property type="molecule type" value="Genomic_DNA"/>
</dbReference>
<keyword evidence="10" id="KW-0418">Kinase</keyword>
<keyword evidence="14 15" id="KW-0472">Membrane</keyword>
<evidence type="ECO:0000259" key="16">
    <source>
        <dbReference type="PROSITE" id="PS50109"/>
    </source>
</evidence>
<dbReference type="InterPro" id="IPR005467">
    <property type="entry name" value="His_kinase_dom"/>
</dbReference>
<keyword evidence="11" id="KW-0067">ATP-binding</keyword>
<dbReference type="InterPro" id="IPR050980">
    <property type="entry name" value="2C_sensor_his_kinase"/>
</dbReference>
<dbReference type="InterPro" id="IPR036890">
    <property type="entry name" value="HATPase_C_sf"/>
</dbReference>
<dbReference type="PROSITE" id="PS50885">
    <property type="entry name" value="HAMP"/>
    <property type="match status" value="1"/>
</dbReference>
<keyword evidence="8 15" id="KW-0812">Transmembrane</keyword>
<dbReference type="Pfam" id="PF00672">
    <property type="entry name" value="HAMP"/>
    <property type="match status" value="1"/>
</dbReference>
<keyword evidence="9" id="KW-0547">Nucleotide-binding</keyword>
<evidence type="ECO:0000313" key="19">
    <source>
        <dbReference type="Proteomes" id="UP000033661"/>
    </source>
</evidence>
<feature type="transmembrane region" description="Helical" evidence="15">
    <location>
        <begin position="290"/>
        <end position="312"/>
    </location>
</feature>
<evidence type="ECO:0000256" key="1">
    <source>
        <dbReference type="ARBA" id="ARBA00000085"/>
    </source>
</evidence>
<evidence type="ECO:0000256" key="12">
    <source>
        <dbReference type="ARBA" id="ARBA00022989"/>
    </source>
</evidence>
<dbReference type="Pfam" id="PF00512">
    <property type="entry name" value="HisKA"/>
    <property type="match status" value="1"/>
</dbReference>
<dbReference type="InterPro" id="IPR004358">
    <property type="entry name" value="Sig_transdc_His_kin-like_C"/>
</dbReference>
<dbReference type="InterPro" id="IPR003594">
    <property type="entry name" value="HATPase_dom"/>
</dbReference>
<evidence type="ECO:0000256" key="3">
    <source>
        <dbReference type="ARBA" id="ARBA00012438"/>
    </source>
</evidence>
<dbReference type="Proteomes" id="UP000033661">
    <property type="component" value="Unassembled WGS sequence"/>
</dbReference>
<dbReference type="Gene3D" id="3.30.565.10">
    <property type="entry name" value="Histidine kinase-like ATPase, C-terminal domain"/>
    <property type="match status" value="1"/>
</dbReference>
<dbReference type="SMART" id="SM00388">
    <property type="entry name" value="HisKA"/>
    <property type="match status" value="1"/>
</dbReference>
<evidence type="ECO:0000256" key="7">
    <source>
        <dbReference type="ARBA" id="ARBA00022679"/>
    </source>
</evidence>
<evidence type="ECO:0000256" key="8">
    <source>
        <dbReference type="ARBA" id="ARBA00022692"/>
    </source>
</evidence>
<dbReference type="AlphaFoldDB" id="A0A0F3QAQ5"/>
<dbReference type="InterPro" id="IPR036097">
    <property type="entry name" value="HisK_dim/P_sf"/>
</dbReference>
<evidence type="ECO:0000256" key="5">
    <source>
        <dbReference type="ARBA" id="ARBA00022475"/>
    </source>
</evidence>
<evidence type="ECO:0000256" key="15">
    <source>
        <dbReference type="SAM" id="Phobius"/>
    </source>
</evidence>
<dbReference type="Pfam" id="PF19312">
    <property type="entry name" value="NtrY_N"/>
    <property type="match status" value="1"/>
</dbReference>
<evidence type="ECO:0000256" key="4">
    <source>
        <dbReference type="ARBA" id="ARBA00019748"/>
    </source>
</evidence>
<dbReference type="InterPro" id="IPR003660">
    <property type="entry name" value="HAMP_dom"/>
</dbReference>
<protein>
    <recommendedName>
        <fullName evidence="4">Putative sensor histidine kinase NtrY-like</fullName>
        <ecNumber evidence="3">2.7.13.3</ecNumber>
    </recommendedName>
</protein>
<dbReference type="GO" id="GO:0005524">
    <property type="term" value="F:ATP binding"/>
    <property type="evidence" value="ECO:0007669"/>
    <property type="project" value="UniProtKB-KW"/>
</dbReference>
<evidence type="ECO:0000256" key="9">
    <source>
        <dbReference type="ARBA" id="ARBA00022741"/>
    </source>
</evidence>
<dbReference type="SUPFAM" id="SSF47384">
    <property type="entry name" value="Homodimeric domain of signal transducing histidine kinase"/>
    <property type="match status" value="1"/>
</dbReference>
<dbReference type="SMR" id="A0A0F3QAQ5"/>
<sequence>MPKLKIFLFKYLYSKRFIGILVAIAIIFSYFTYYTISIGTKNGAVNSSKVIWFLLIDLIIFLVLGILLTRKFFQSFFFKNSDQNTSKLQNRIVVAFSLAAAIPTIIVSISSAYFLNLSIQAWFDRKISVVLDQSIMVADSYIAEHKVLLRETALAVAEDLSDMYYDLIHNPALFTKTLNTEAEMRSLDEAIVLNKSTNTIIANSYLSFSLSFATIPAHLIKKADSCEPVEVKSDPTKIRMLIKLKEYNDVYLLVGRSIDNKIIDHIDATNGAAAEYHRLKNQIGNIQIKFSIIFIFIALLLLLIAISFGVIVTAKIVNPIKKLVIATDKVKSGDLTVQVPENEVDKDEIGTLYAAFNRMIKQLSRQQRDLVIAQRALAWSDVAKKVAHEIKNPLTPILLASERLLKKFSPEIKERAEFENYLKMIIRHTNDIKNIVSEFVLFARLPAPKFTNCDLIYVINNIVEARKLLNNNILYSFETNIDQFDFTCDTTQINQVMINLLKNAEESLEGSNQAAIKVNINTSEQFINITVLDNGRGFPPELIGKATESYVTTRSKGMGVGLAIVKRIVEEHCGVLDIANRETGGAVIDIRFNLEELKLKVKRHEIGVIS</sequence>